<dbReference type="OrthoDB" id="8478167at2"/>
<dbReference type="KEGG" id="hdi:HDIA_1329"/>
<sequence>MTAGSDGRVRSMDGSCWFAKGVLAVAIAASLAGCGRPEGDFGRAKPSVLHDDILPAIGKRMAAKRGEAVGNFNLTDTEQELQNRAWTLIRAPHQGMWWQSTLIEGERTRVLPPFSGAYAPGDYYRELSSDRYASSDTRWSRVIADMAADEALLPPYCATVVKVWRIDGERIAAIGREMPADDEWAKNAGARVAENDNLIGWVSRSLQYRLDSYAFAIDHLAIETPSDEEGEARRGWAALRKAALCPGVPAAAIRRPAPVRKGRALDGFYRPVDQK</sequence>
<reference evidence="2" key="1">
    <citation type="submission" date="2017-09" db="EMBL/GenBank/DDBJ databases">
        <title>Genome sequence of Nannocystis excedens DSM 71.</title>
        <authorList>
            <person name="Blom J."/>
        </authorList>
    </citation>
    <scope>NUCLEOTIDE SEQUENCE [LARGE SCALE GENOMIC DNA]</scope>
    <source>
        <strain evidence="2">type strain: E19</strain>
    </source>
</reference>
<evidence type="ECO:0000313" key="2">
    <source>
        <dbReference type="Proteomes" id="UP000223606"/>
    </source>
</evidence>
<evidence type="ECO:0000313" key="1">
    <source>
        <dbReference type="EMBL" id="SON54870.1"/>
    </source>
</evidence>
<dbReference type="EMBL" id="LT960614">
    <property type="protein sequence ID" value="SON54870.1"/>
    <property type="molecule type" value="Genomic_DNA"/>
</dbReference>
<name>A0A2C9D3N2_9HYPH</name>
<accession>A0A2C9D3N2</accession>
<protein>
    <submittedName>
        <fullName evidence="1">Uncharacterized protein</fullName>
    </submittedName>
</protein>
<dbReference type="Proteomes" id="UP000223606">
    <property type="component" value="Chromosome 1"/>
</dbReference>
<dbReference type="AlphaFoldDB" id="A0A2C9D3N2"/>
<gene>
    <name evidence="1" type="ORF">HDIA_1329</name>
</gene>
<keyword evidence="2" id="KW-1185">Reference proteome</keyword>
<dbReference type="RefSeq" id="WP_157775392.1">
    <property type="nucleotide sequence ID" value="NZ_LT960614.1"/>
</dbReference>
<organism evidence="1 2">
    <name type="scientific">Hartmannibacter diazotrophicus</name>
    <dbReference type="NCBI Taxonomy" id="1482074"/>
    <lineage>
        <taxon>Bacteria</taxon>
        <taxon>Pseudomonadati</taxon>
        <taxon>Pseudomonadota</taxon>
        <taxon>Alphaproteobacteria</taxon>
        <taxon>Hyphomicrobiales</taxon>
        <taxon>Pleomorphomonadaceae</taxon>
        <taxon>Hartmannibacter</taxon>
    </lineage>
</organism>
<proteinExistence type="predicted"/>